<proteinExistence type="predicted"/>
<accession>A0A398A9I3</accession>
<dbReference type="AlphaFoldDB" id="A0A398A9I3"/>
<dbReference type="EMBL" id="CM010629">
    <property type="protein sequence ID" value="RID74501.1"/>
    <property type="molecule type" value="Genomic_DNA"/>
</dbReference>
<organism evidence="1 2">
    <name type="scientific">Brassica campestris</name>
    <name type="common">Field mustard</name>
    <dbReference type="NCBI Taxonomy" id="3711"/>
    <lineage>
        <taxon>Eukaryota</taxon>
        <taxon>Viridiplantae</taxon>
        <taxon>Streptophyta</taxon>
        <taxon>Embryophyta</taxon>
        <taxon>Tracheophyta</taxon>
        <taxon>Spermatophyta</taxon>
        <taxon>Magnoliopsida</taxon>
        <taxon>eudicotyledons</taxon>
        <taxon>Gunneridae</taxon>
        <taxon>Pentapetalae</taxon>
        <taxon>rosids</taxon>
        <taxon>malvids</taxon>
        <taxon>Brassicales</taxon>
        <taxon>Brassicaceae</taxon>
        <taxon>Brassiceae</taxon>
        <taxon>Brassica</taxon>
    </lineage>
</organism>
<gene>
    <name evidence="1" type="ORF">BRARA_B01597</name>
</gene>
<evidence type="ECO:0000313" key="1">
    <source>
        <dbReference type="EMBL" id="RID74501.1"/>
    </source>
</evidence>
<protein>
    <submittedName>
        <fullName evidence="1">Uncharacterized protein</fullName>
    </submittedName>
</protein>
<evidence type="ECO:0000313" key="2">
    <source>
        <dbReference type="Proteomes" id="UP000264353"/>
    </source>
</evidence>
<reference evidence="1 2" key="1">
    <citation type="submission" date="2018-06" db="EMBL/GenBank/DDBJ databases">
        <title>WGS assembly of Brassica rapa FPsc.</title>
        <authorList>
            <person name="Bowman J."/>
            <person name="Kohchi T."/>
            <person name="Yamato K."/>
            <person name="Jenkins J."/>
            <person name="Shu S."/>
            <person name="Ishizaki K."/>
            <person name="Yamaoka S."/>
            <person name="Nishihama R."/>
            <person name="Nakamura Y."/>
            <person name="Berger F."/>
            <person name="Adam C."/>
            <person name="Aki S."/>
            <person name="Althoff F."/>
            <person name="Araki T."/>
            <person name="Arteaga-Vazquez M."/>
            <person name="Balasubrmanian S."/>
            <person name="Bauer D."/>
            <person name="Boehm C."/>
            <person name="Briginshaw L."/>
            <person name="Caballero-Perez J."/>
            <person name="Catarino B."/>
            <person name="Chen F."/>
            <person name="Chiyoda S."/>
            <person name="Chovatia M."/>
            <person name="Davies K."/>
            <person name="Delmans M."/>
            <person name="Demura T."/>
            <person name="Dierschke T."/>
            <person name="Dolan L."/>
            <person name="Dorantes-Acosta A."/>
            <person name="Eklund D."/>
            <person name="Florent S."/>
            <person name="Flores-Sandoval E."/>
            <person name="Fujiyama A."/>
            <person name="Fukuzawa H."/>
            <person name="Galik B."/>
            <person name="Grimanelli D."/>
            <person name="Grimwood J."/>
            <person name="Grossniklaus U."/>
            <person name="Hamada T."/>
            <person name="Haseloff J."/>
            <person name="Hetherington A."/>
            <person name="Higo A."/>
            <person name="Hirakawa Y."/>
            <person name="Hundley H."/>
            <person name="Ikeda Y."/>
            <person name="Inoue K."/>
            <person name="Inoue S."/>
            <person name="Ishida S."/>
            <person name="Jia Q."/>
            <person name="Kakita M."/>
            <person name="Kanazawa T."/>
            <person name="Kawai Y."/>
            <person name="Kawashima T."/>
            <person name="Kennedy M."/>
            <person name="Kinose K."/>
            <person name="Kinoshita T."/>
            <person name="Kohara Y."/>
            <person name="Koide E."/>
            <person name="Komatsu K."/>
            <person name="Kopischke S."/>
            <person name="Kubo M."/>
            <person name="Kyozuka J."/>
            <person name="Lagercrantz U."/>
            <person name="Lin S."/>
            <person name="Lindquist E."/>
            <person name="Lipzen A."/>
            <person name="Lu C."/>
            <person name="Luna E."/>
            <person name="Martienssen R."/>
            <person name="Minamino N."/>
            <person name="Mizutani M."/>
            <person name="Mizutani M."/>
            <person name="Mochizuki N."/>
            <person name="Monte I."/>
            <person name="Mosher R."/>
            <person name="Nagasaki H."/>
            <person name="Nakagami H."/>
            <person name="Naramoto S."/>
            <person name="Nishitani K."/>
            <person name="Ohtani M."/>
            <person name="Okamoto T."/>
            <person name="Okumura M."/>
            <person name="Phillips J."/>
            <person name="Pollak B."/>
            <person name="Reinders A."/>
            <person name="Roevekamp M."/>
            <person name="Sano R."/>
            <person name="Sawa S."/>
            <person name="Schmid M."/>
            <person name="Shirakawa M."/>
            <person name="Solano R."/>
            <person name="Spunde A."/>
            <person name="Suetsugu N."/>
            <person name="Sugano S."/>
            <person name="Sugiyama A."/>
            <person name="Sun R."/>
            <person name="Suzuki Y."/>
            <person name="Takenaka M."/>
            <person name="Takezawa D."/>
            <person name="Tomogane H."/>
            <person name="Tsuzuki M."/>
            <person name="Ueda T."/>
            <person name="Umeda M."/>
            <person name="Ward J."/>
            <person name="Watanabe Y."/>
            <person name="Yazaki K."/>
            <person name="Yokoyama R."/>
            <person name="Yoshitake Y."/>
            <person name="Yotsui I."/>
            <person name="Zachgo S."/>
            <person name="Schmutz J."/>
        </authorList>
    </citation>
    <scope>NUCLEOTIDE SEQUENCE [LARGE SCALE GENOMIC DNA]</scope>
    <source>
        <strain evidence="2">cv. B-3</strain>
    </source>
</reference>
<sequence length="72" mass="8678">MNHRRLKSEKTDNTLINGERTLCRGNTQSTESDQMIRRNPTTTMIEKEKSMNLRERNSQIYSSRFIRRWCID</sequence>
<name>A0A398A9I3_BRACM</name>
<dbReference type="Proteomes" id="UP000264353">
    <property type="component" value="Chromosome A2"/>
</dbReference>